<comment type="caution">
    <text evidence="3">The sequence shown here is derived from an EMBL/GenBank/DDBJ whole genome shotgun (WGS) entry which is preliminary data.</text>
</comment>
<dbReference type="Pfam" id="PF00135">
    <property type="entry name" value="COesterase"/>
    <property type="match status" value="1"/>
</dbReference>
<protein>
    <submittedName>
        <fullName evidence="3">Carboxylesterase family protein</fullName>
    </submittedName>
</protein>
<dbReference type="Proteomes" id="UP001515943">
    <property type="component" value="Unassembled WGS sequence"/>
</dbReference>
<feature type="region of interest" description="Disordered" evidence="1">
    <location>
        <begin position="67"/>
        <end position="86"/>
    </location>
</feature>
<dbReference type="EMBL" id="VSRL01000079">
    <property type="protein sequence ID" value="NKE59320.1"/>
    <property type="molecule type" value="Genomic_DNA"/>
</dbReference>
<proteinExistence type="predicted"/>
<organism evidence="3 4">
    <name type="scientific">Lentzea indica</name>
    <dbReference type="NCBI Taxonomy" id="2604800"/>
    <lineage>
        <taxon>Bacteria</taxon>
        <taxon>Bacillati</taxon>
        <taxon>Actinomycetota</taxon>
        <taxon>Actinomycetes</taxon>
        <taxon>Pseudonocardiales</taxon>
        <taxon>Pseudonocardiaceae</taxon>
        <taxon>Lentzea</taxon>
    </lineage>
</organism>
<feature type="compositionally biased region" description="Polar residues" evidence="1">
    <location>
        <begin position="75"/>
        <end position="86"/>
    </location>
</feature>
<dbReference type="PANTHER" id="PTHR11559">
    <property type="entry name" value="CARBOXYLESTERASE"/>
    <property type="match status" value="1"/>
</dbReference>
<dbReference type="InterPro" id="IPR002018">
    <property type="entry name" value="CarbesteraseB"/>
</dbReference>
<evidence type="ECO:0000259" key="2">
    <source>
        <dbReference type="Pfam" id="PF00135"/>
    </source>
</evidence>
<dbReference type="SUPFAM" id="SSF53474">
    <property type="entry name" value="alpha/beta-Hydrolases"/>
    <property type="match status" value="1"/>
</dbReference>
<accession>A0ABX1FK51</accession>
<sequence>MALAVIQVPAAQADSDGRVVKTDKGAVQGTVTSTDRTFGNIPFAAPPVGENRWRDPQPVAAWQGVRDATRPSPDCAQTPQLGQPASETEDCLYLNVTTPAKKTAKPRPVMVWI</sequence>
<dbReference type="InterPro" id="IPR050309">
    <property type="entry name" value="Type-B_Carboxylest/Lipase"/>
</dbReference>
<reference evidence="3 4" key="1">
    <citation type="submission" date="2019-08" db="EMBL/GenBank/DDBJ databases">
        <title>Lentzea from Indian Himalayas.</title>
        <authorList>
            <person name="Mandal S."/>
            <person name="Mallick Gupta A."/>
            <person name="Maiti P.K."/>
            <person name="Sarkar J."/>
            <person name="Mandal S."/>
        </authorList>
    </citation>
    <scope>NUCLEOTIDE SEQUENCE [LARGE SCALE GENOMIC DNA]</scope>
    <source>
        <strain evidence="3 4">PSKA42</strain>
    </source>
</reference>
<dbReference type="Gene3D" id="3.40.50.1820">
    <property type="entry name" value="alpha/beta hydrolase"/>
    <property type="match status" value="1"/>
</dbReference>
<evidence type="ECO:0000256" key="1">
    <source>
        <dbReference type="SAM" id="MobiDB-lite"/>
    </source>
</evidence>
<feature type="domain" description="Carboxylesterase type B" evidence="2">
    <location>
        <begin position="18"/>
        <end position="113"/>
    </location>
</feature>
<evidence type="ECO:0000313" key="3">
    <source>
        <dbReference type="EMBL" id="NKE59320.1"/>
    </source>
</evidence>
<gene>
    <name evidence="3" type="ORF">FXN61_21905</name>
</gene>
<name>A0ABX1FK51_9PSEU</name>
<evidence type="ECO:0000313" key="4">
    <source>
        <dbReference type="Proteomes" id="UP001515943"/>
    </source>
</evidence>
<keyword evidence="4" id="KW-1185">Reference proteome</keyword>
<dbReference type="InterPro" id="IPR029058">
    <property type="entry name" value="AB_hydrolase_fold"/>
</dbReference>
<feature type="non-terminal residue" evidence="3">
    <location>
        <position position="113"/>
    </location>
</feature>